<accession>A0ABU5SWN5</accession>
<evidence type="ECO:0000313" key="3">
    <source>
        <dbReference type="EMBL" id="MEA5442452.1"/>
    </source>
</evidence>
<dbReference type="NCBIfam" id="TIGR00106">
    <property type="entry name" value="MTH1187 family thiamine-binding protein"/>
    <property type="match status" value="1"/>
</dbReference>
<feature type="domain" description="Thiamine-binding protein" evidence="2">
    <location>
        <begin position="5"/>
        <end position="95"/>
    </location>
</feature>
<name>A0ABU5SWN5_9CYAN</name>
<dbReference type="PANTHER" id="PTHR33777">
    <property type="entry name" value="UPF0045 PROTEIN ECM15"/>
    <property type="match status" value="1"/>
</dbReference>
<evidence type="ECO:0000259" key="2">
    <source>
        <dbReference type="Pfam" id="PF01910"/>
    </source>
</evidence>
<keyword evidence="4" id="KW-1185">Reference proteome</keyword>
<dbReference type="SUPFAM" id="SSF89957">
    <property type="entry name" value="MTH1187/YkoF-like"/>
    <property type="match status" value="1"/>
</dbReference>
<protein>
    <submittedName>
        <fullName evidence="3">MTH1187 family thiamine-binding protein</fullName>
    </submittedName>
</protein>
<dbReference type="RefSeq" id="WP_323356525.1">
    <property type="nucleotide sequence ID" value="NZ_JAYGHY010000019.1"/>
</dbReference>
<dbReference type="InterPro" id="IPR051614">
    <property type="entry name" value="UPF0045_domain"/>
</dbReference>
<dbReference type="InterPro" id="IPR029756">
    <property type="entry name" value="MTH1187/YkoF-like"/>
</dbReference>
<comment type="caution">
    <text evidence="3">The sequence shown here is derived from an EMBL/GenBank/DDBJ whole genome shotgun (WGS) entry which is preliminary data.</text>
</comment>
<dbReference type="Gene3D" id="3.30.70.930">
    <property type="match status" value="1"/>
</dbReference>
<dbReference type="EMBL" id="JAYGHY010000019">
    <property type="protein sequence ID" value="MEA5442452.1"/>
    <property type="molecule type" value="Genomic_DNA"/>
</dbReference>
<dbReference type="Proteomes" id="UP001302329">
    <property type="component" value="Unassembled WGS sequence"/>
</dbReference>
<evidence type="ECO:0000256" key="1">
    <source>
        <dbReference type="ARBA" id="ARBA00010272"/>
    </source>
</evidence>
<reference evidence="3 4" key="1">
    <citation type="submission" date="2023-12" db="EMBL/GenBank/DDBJ databases">
        <title>Baltic Sea Cyanobacteria.</title>
        <authorList>
            <person name="Delbaje E."/>
            <person name="Fewer D.P."/>
            <person name="Shishido T.K."/>
        </authorList>
    </citation>
    <scope>NUCLEOTIDE SEQUENCE [LARGE SCALE GENOMIC DNA]</scope>
    <source>
        <strain evidence="3 4">UHCC 0281</strain>
    </source>
</reference>
<gene>
    <name evidence="3" type="ORF">VB739_07800</name>
</gene>
<comment type="similarity">
    <text evidence="1">Belongs to the UPF0045 family.</text>
</comment>
<dbReference type="InterPro" id="IPR002767">
    <property type="entry name" value="Thiamine_BP"/>
</dbReference>
<dbReference type="Pfam" id="PF01910">
    <property type="entry name" value="Thiamine_BP"/>
    <property type="match status" value="1"/>
</dbReference>
<sequence>MKVIVDLCVVPIGVGVSLASYVATCERVLQQAGLTIRLHPNGTAIEGEWAPVMAAIEACHVAVHAMGCPRIFTTVTINTRTDRDQSLDDKLASVQALLG</sequence>
<organism evidence="3 4">
    <name type="scientific">Cyanobium gracile UHCC 0281</name>
    <dbReference type="NCBI Taxonomy" id="3110309"/>
    <lineage>
        <taxon>Bacteria</taxon>
        <taxon>Bacillati</taxon>
        <taxon>Cyanobacteriota</taxon>
        <taxon>Cyanophyceae</taxon>
        <taxon>Synechococcales</taxon>
        <taxon>Prochlorococcaceae</taxon>
        <taxon>Cyanobium</taxon>
    </lineage>
</organism>
<proteinExistence type="inferred from homology"/>
<dbReference type="PANTHER" id="PTHR33777:SF1">
    <property type="entry name" value="UPF0045 PROTEIN ECM15"/>
    <property type="match status" value="1"/>
</dbReference>
<evidence type="ECO:0000313" key="4">
    <source>
        <dbReference type="Proteomes" id="UP001302329"/>
    </source>
</evidence>